<dbReference type="GO" id="GO:0017005">
    <property type="term" value="F:3'-tyrosyl-DNA phosphodiesterase activity"/>
    <property type="evidence" value="ECO:0007669"/>
    <property type="project" value="TreeGrafter"/>
</dbReference>
<feature type="binding site" evidence="2">
    <location>
        <position position="237"/>
    </location>
    <ligand>
        <name>substrate</name>
    </ligand>
</feature>
<dbReference type="Proteomes" id="UP000676310">
    <property type="component" value="Unassembled WGS sequence"/>
</dbReference>
<evidence type="ECO:0000256" key="2">
    <source>
        <dbReference type="PIRSR" id="PIRSR610347-2"/>
    </source>
</evidence>
<reference evidence="5" key="1">
    <citation type="submission" date="2021-05" db="EMBL/GenBank/DDBJ databases">
        <authorList>
            <person name="Stam R."/>
        </authorList>
    </citation>
    <scope>NUCLEOTIDE SEQUENCE</scope>
    <source>
        <strain evidence="5">CS162</strain>
    </source>
</reference>
<dbReference type="OrthoDB" id="47785at2759"/>
<feature type="active site" description="Proton donor/acceptor" evidence="1">
    <location>
        <position position="465"/>
    </location>
</feature>
<dbReference type="SUPFAM" id="SSF56024">
    <property type="entry name" value="Phospholipase D/nuclease"/>
    <property type="match status" value="2"/>
</dbReference>
<accession>A0A8J2N6D3</accession>
<organism evidence="5 6">
    <name type="scientific">Alternaria atra</name>
    <dbReference type="NCBI Taxonomy" id="119953"/>
    <lineage>
        <taxon>Eukaryota</taxon>
        <taxon>Fungi</taxon>
        <taxon>Dikarya</taxon>
        <taxon>Ascomycota</taxon>
        <taxon>Pezizomycotina</taxon>
        <taxon>Dothideomycetes</taxon>
        <taxon>Pleosporomycetidae</taxon>
        <taxon>Pleosporales</taxon>
        <taxon>Pleosporineae</taxon>
        <taxon>Pleosporaceae</taxon>
        <taxon>Alternaria</taxon>
        <taxon>Alternaria sect. Ulocladioides</taxon>
    </lineage>
</organism>
<dbReference type="GO" id="GO:0003690">
    <property type="term" value="F:double-stranded DNA binding"/>
    <property type="evidence" value="ECO:0007669"/>
    <property type="project" value="TreeGrafter"/>
</dbReference>
<keyword evidence="6" id="KW-1185">Reference proteome</keyword>
<dbReference type="PANTHER" id="PTHR12415">
    <property type="entry name" value="TYROSYL-DNA PHOSPHODIESTERASE 1"/>
    <property type="match status" value="1"/>
</dbReference>
<feature type="binding site" evidence="2">
    <location>
        <position position="467"/>
    </location>
    <ligand>
        <name>substrate</name>
    </ligand>
</feature>
<gene>
    <name evidence="5" type="ORF">ALTATR162_LOCUS5475</name>
</gene>
<dbReference type="CDD" id="cd09122">
    <property type="entry name" value="PLDc_Tdp1_1"/>
    <property type="match status" value="1"/>
</dbReference>
<sequence length="568" mass="63520">MDSDDEDLKLAMAMSLQGGSPRATRDTTASVKTETIDLTSDNDDDEDEDLRRAIALSIQESGNDNIQRSSAEIAPKPATVDKTPGFMGMDRRAMEQERLARLGKRKRDASPERPSKQIARLPAAKSTAESPSLQYPRGAIKRTFASKYPRTDDITIDELLEAPKVNIAVISSFQYDSGWLYEKLDPTKVKQIWLMNGKFKGEDVQAKRIQEWKESGVPNMKLHFPPMGGMIASMHSKFMLLFGKDKLRIAVPTANMTKTDWGEVPNDWQPGIMENSVFLIDLPRRTDDTARKTGDLTAFGRELVYFLEKQEVGSQVVEGLLKFDFTETRHLAFVHSIGGSHKIESKHPTGLPGLAHAIRELRLDDVEHIELDYAASSLGAINDTFLSRIHLAARGESFTTDTTPLPKVHDDIRIYFPTNDTVEKSIGGPGCAGIITLGTQCYNAPTFPKECMREYDSTRRGMLSHNKLLFARGRKKDGKPFAWVYVGTANISESAWGGQKVLKSGQMGSLNIRNWECGIVMPVPDAKLRDLKWNEIPSMGVFEGTVEVPFRFPADKYEGKQPWFFRPG</sequence>
<feature type="active site" description="Nucleophile" evidence="1">
    <location>
        <position position="235"/>
    </location>
</feature>
<dbReference type="PANTHER" id="PTHR12415:SF4">
    <property type="entry name" value="TYROSYL-DNA PHOSPHODIESTERASE DOMAIN-CONTAINING PROTEIN"/>
    <property type="match status" value="1"/>
</dbReference>
<dbReference type="GO" id="GO:0006281">
    <property type="term" value="P:DNA repair"/>
    <property type="evidence" value="ECO:0007669"/>
    <property type="project" value="InterPro"/>
</dbReference>
<feature type="site" description="Interaction with DNA" evidence="3">
    <location>
        <position position="492"/>
    </location>
</feature>
<dbReference type="AlphaFoldDB" id="A0A8J2N6D3"/>
<dbReference type="GO" id="GO:0003697">
    <property type="term" value="F:single-stranded DNA binding"/>
    <property type="evidence" value="ECO:0007669"/>
    <property type="project" value="TreeGrafter"/>
</dbReference>
<evidence type="ECO:0000313" key="6">
    <source>
        <dbReference type="Proteomes" id="UP000676310"/>
    </source>
</evidence>
<feature type="region of interest" description="Disordered" evidence="4">
    <location>
        <begin position="1"/>
        <end position="49"/>
    </location>
</feature>
<dbReference type="PROSITE" id="PS50330">
    <property type="entry name" value="UIM"/>
    <property type="match status" value="2"/>
</dbReference>
<evidence type="ECO:0008006" key="7">
    <source>
        <dbReference type="Google" id="ProtNLM"/>
    </source>
</evidence>
<dbReference type="InterPro" id="IPR003903">
    <property type="entry name" value="UIM_dom"/>
</dbReference>
<dbReference type="SMART" id="SM00726">
    <property type="entry name" value="UIM"/>
    <property type="match status" value="2"/>
</dbReference>
<protein>
    <recommendedName>
        <fullName evidence="7">Tyrosyl-DNA phosphodiesterase domain-containing protein</fullName>
    </recommendedName>
</protein>
<evidence type="ECO:0000256" key="3">
    <source>
        <dbReference type="PIRSR" id="PIRSR610347-3"/>
    </source>
</evidence>
<dbReference type="GeneID" id="67017257"/>
<name>A0A8J2N6D3_9PLEO</name>
<evidence type="ECO:0000256" key="1">
    <source>
        <dbReference type="PIRSR" id="PIRSR610347-1"/>
    </source>
</evidence>
<dbReference type="Gene3D" id="6.10.140.100">
    <property type="match status" value="1"/>
</dbReference>
<dbReference type="Gene3D" id="3.30.870.10">
    <property type="entry name" value="Endonuclease Chain A"/>
    <property type="match status" value="2"/>
</dbReference>
<dbReference type="InterPro" id="IPR010347">
    <property type="entry name" value="Tdp1"/>
</dbReference>
<dbReference type="Pfam" id="PF06087">
    <property type="entry name" value="Tyr-DNA_phospho"/>
    <property type="match status" value="1"/>
</dbReference>
<evidence type="ECO:0000256" key="4">
    <source>
        <dbReference type="SAM" id="MobiDB-lite"/>
    </source>
</evidence>
<comment type="caution">
    <text evidence="5">The sequence shown here is derived from an EMBL/GenBank/DDBJ whole genome shotgun (WGS) entry which is preliminary data.</text>
</comment>
<dbReference type="EMBL" id="CAJRGZ010000019">
    <property type="protein sequence ID" value="CAG5159223.1"/>
    <property type="molecule type" value="Genomic_DNA"/>
</dbReference>
<feature type="region of interest" description="Disordered" evidence="4">
    <location>
        <begin position="101"/>
        <end position="135"/>
    </location>
</feature>
<dbReference type="GO" id="GO:0005634">
    <property type="term" value="C:nucleus"/>
    <property type="evidence" value="ECO:0007669"/>
    <property type="project" value="InterPro"/>
</dbReference>
<dbReference type="RefSeq" id="XP_043169029.1">
    <property type="nucleotide sequence ID" value="XM_043313094.1"/>
</dbReference>
<proteinExistence type="predicted"/>
<dbReference type="Pfam" id="PF02809">
    <property type="entry name" value="UIM"/>
    <property type="match status" value="2"/>
</dbReference>
<evidence type="ECO:0000313" key="5">
    <source>
        <dbReference type="EMBL" id="CAG5159223.1"/>
    </source>
</evidence>